<dbReference type="EMBL" id="BTGU01000430">
    <property type="protein sequence ID" value="GMN67288.1"/>
    <property type="molecule type" value="Genomic_DNA"/>
</dbReference>
<proteinExistence type="predicted"/>
<gene>
    <name evidence="1" type="ORF">TIFTF001_036348</name>
</gene>
<keyword evidence="2" id="KW-1185">Reference proteome</keyword>
<sequence length="120" mass="12619">MEGLSWLASGGGGVIRSCQDWVDVDTGGRRVRSSSGGWGSVAIDARNLLSILGILRASCLSFGNNSSHKYATIGVLQSSTLASIAMIVHNSMLGSSMYPTGIVRRKLGLDVELKFTKAST</sequence>
<dbReference type="AlphaFoldDB" id="A0AA88E536"/>
<protein>
    <submittedName>
        <fullName evidence="1">Uncharacterized protein</fullName>
    </submittedName>
</protein>
<name>A0AA88E536_FICCA</name>
<evidence type="ECO:0000313" key="2">
    <source>
        <dbReference type="Proteomes" id="UP001187192"/>
    </source>
</evidence>
<organism evidence="1 2">
    <name type="scientific">Ficus carica</name>
    <name type="common">Common fig</name>
    <dbReference type="NCBI Taxonomy" id="3494"/>
    <lineage>
        <taxon>Eukaryota</taxon>
        <taxon>Viridiplantae</taxon>
        <taxon>Streptophyta</taxon>
        <taxon>Embryophyta</taxon>
        <taxon>Tracheophyta</taxon>
        <taxon>Spermatophyta</taxon>
        <taxon>Magnoliopsida</taxon>
        <taxon>eudicotyledons</taxon>
        <taxon>Gunneridae</taxon>
        <taxon>Pentapetalae</taxon>
        <taxon>rosids</taxon>
        <taxon>fabids</taxon>
        <taxon>Rosales</taxon>
        <taxon>Moraceae</taxon>
        <taxon>Ficeae</taxon>
        <taxon>Ficus</taxon>
    </lineage>
</organism>
<dbReference type="Proteomes" id="UP001187192">
    <property type="component" value="Unassembled WGS sequence"/>
</dbReference>
<comment type="caution">
    <text evidence="1">The sequence shown here is derived from an EMBL/GenBank/DDBJ whole genome shotgun (WGS) entry which is preliminary data.</text>
</comment>
<accession>A0AA88E536</accession>
<reference evidence="1" key="1">
    <citation type="submission" date="2023-07" db="EMBL/GenBank/DDBJ databases">
        <title>draft genome sequence of fig (Ficus carica).</title>
        <authorList>
            <person name="Takahashi T."/>
            <person name="Nishimura K."/>
        </authorList>
    </citation>
    <scope>NUCLEOTIDE SEQUENCE</scope>
</reference>
<evidence type="ECO:0000313" key="1">
    <source>
        <dbReference type="EMBL" id="GMN67288.1"/>
    </source>
</evidence>